<evidence type="ECO:0000313" key="2">
    <source>
        <dbReference type="EMBL" id="PVD28031.1"/>
    </source>
</evidence>
<keyword evidence="1" id="KW-1133">Transmembrane helix</keyword>
<dbReference type="EMBL" id="PZQS01000006">
    <property type="protein sequence ID" value="PVD28031.1"/>
    <property type="molecule type" value="Genomic_DNA"/>
</dbReference>
<dbReference type="AlphaFoldDB" id="A0A2T7P3P6"/>
<comment type="caution">
    <text evidence="2">The sequence shown here is derived from an EMBL/GenBank/DDBJ whole genome shotgun (WGS) entry which is preliminary data.</text>
</comment>
<organism evidence="2 3">
    <name type="scientific">Pomacea canaliculata</name>
    <name type="common">Golden apple snail</name>
    <dbReference type="NCBI Taxonomy" id="400727"/>
    <lineage>
        <taxon>Eukaryota</taxon>
        <taxon>Metazoa</taxon>
        <taxon>Spiralia</taxon>
        <taxon>Lophotrochozoa</taxon>
        <taxon>Mollusca</taxon>
        <taxon>Gastropoda</taxon>
        <taxon>Caenogastropoda</taxon>
        <taxon>Architaenioglossa</taxon>
        <taxon>Ampullarioidea</taxon>
        <taxon>Ampullariidae</taxon>
        <taxon>Pomacea</taxon>
    </lineage>
</organism>
<dbReference type="Proteomes" id="UP000245119">
    <property type="component" value="Linkage Group LG6"/>
</dbReference>
<protein>
    <submittedName>
        <fullName evidence="2">Uncharacterized protein</fullName>
    </submittedName>
</protein>
<gene>
    <name evidence="2" type="ORF">C0Q70_10612</name>
</gene>
<keyword evidence="1" id="KW-0472">Membrane</keyword>
<evidence type="ECO:0000313" key="3">
    <source>
        <dbReference type="Proteomes" id="UP000245119"/>
    </source>
</evidence>
<keyword evidence="3" id="KW-1185">Reference proteome</keyword>
<sequence length="296" mass="32378">MGAFISILLDLATTAIIMIFLWCLVMWMFDSSHTENESSPEILPLQSMEDLQERLPIPVQCQEDLDALGSPGTNASVCDREQKFNTGLTESTCKATCGSDDGELQSPTVSHIDDAQYPIQSQEDVDQGVDCIAIHSNADAILDDDSSQIATSAALTNNGGGGAGEFPHETSEGTAAWLKRKPPEASLSGNQTRVWKNSKISFEPSARSPLLLAACSQWNQQHPEGTQSGWSSPSTLSFQEGLGLETLIKHSWKPLGWQVHKDPLHLSHVQQTFFPYQNWTLMPEITSVENMDTKGC</sequence>
<evidence type="ECO:0000256" key="1">
    <source>
        <dbReference type="SAM" id="Phobius"/>
    </source>
</evidence>
<reference evidence="2 3" key="1">
    <citation type="submission" date="2018-04" db="EMBL/GenBank/DDBJ databases">
        <title>The genome of golden apple snail Pomacea canaliculata provides insight into stress tolerance and invasive adaptation.</title>
        <authorList>
            <person name="Liu C."/>
            <person name="Liu B."/>
            <person name="Ren Y."/>
            <person name="Zhang Y."/>
            <person name="Wang H."/>
            <person name="Li S."/>
            <person name="Jiang F."/>
            <person name="Yin L."/>
            <person name="Zhang G."/>
            <person name="Qian W."/>
            <person name="Fan W."/>
        </authorList>
    </citation>
    <scope>NUCLEOTIDE SEQUENCE [LARGE SCALE GENOMIC DNA]</scope>
    <source>
        <strain evidence="2">SZHN2017</strain>
        <tissue evidence="2">Muscle</tissue>
    </source>
</reference>
<proteinExistence type="predicted"/>
<dbReference type="OrthoDB" id="10663331at2759"/>
<accession>A0A2T7P3P6</accession>
<feature type="transmembrane region" description="Helical" evidence="1">
    <location>
        <begin position="7"/>
        <end position="29"/>
    </location>
</feature>
<keyword evidence="1" id="KW-0812">Transmembrane</keyword>
<name>A0A2T7P3P6_POMCA</name>